<gene>
    <name evidence="1" type="ORF">Tco_0705872</name>
</gene>
<sequence length="214" mass="24997">MVKTSFQKLKNHLASFDKVVKVRTTPDAITEGSWGFEHTKAVFKQEVIPFIKTLWDLFKDFNNSLHSELNEVKIVFNQREAAVKQCSVDKKYFDIQKKEIFLDNDQLLEHIICQDVMNVVMHADFVPVNALPANHKCLVNDNLESERLIQENDHLFELLLSQDIVHICVNSLAILTNYAKMEQDYINEYSENLVLKAKLAKKEQMVEFFLMKLY</sequence>
<reference evidence="1" key="2">
    <citation type="submission" date="2022-01" db="EMBL/GenBank/DDBJ databases">
        <authorList>
            <person name="Yamashiro T."/>
            <person name="Shiraishi A."/>
            <person name="Satake H."/>
            <person name="Nakayama K."/>
        </authorList>
    </citation>
    <scope>NUCLEOTIDE SEQUENCE</scope>
</reference>
<organism evidence="1 2">
    <name type="scientific">Tanacetum coccineum</name>
    <dbReference type="NCBI Taxonomy" id="301880"/>
    <lineage>
        <taxon>Eukaryota</taxon>
        <taxon>Viridiplantae</taxon>
        <taxon>Streptophyta</taxon>
        <taxon>Embryophyta</taxon>
        <taxon>Tracheophyta</taxon>
        <taxon>Spermatophyta</taxon>
        <taxon>Magnoliopsida</taxon>
        <taxon>eudicotyledons</taxon>
        <taxon>Gunneridae</taxon>
        <taxon>Pentapetalae</taxon>
        <taxon>asterids</taxon>
        <taxon>campanulids</taxon>
        <taxon>Asterales</taxon>
        <taxon>Asteraceae</taxon>
        <taxon>Asteroideae</taxon>
        <taxon>Anthemideae</taxon>
        <taxon>Anthemidinae</taxon>
        <taxon>Tanacetum</taxon>
    </lineage>
</organism>
<protein>
    <submittedName>
        <fullName evidence="1">Uncharacterized protein</fullName>
    </submittedName>
</protein>
<name>A0ABQ4Y5Y2_9ASTR</name>
<evidence type="ECO:0000313" key="2">
    <source>
        <dbReference type="Proteomes" id="UP001151760"/>
    </source>
</evidence>
<keyword evidence="2" id="KW-1185">Reference proteome</keyword>
<dbReference type="Proteomes" id="UP001151760">
    <property type="component" value="Unassembled WGS sequence"/>
</dbReference>
<comment type="caution">
    <text evidence="1">The sequence shown here is derived from an EMBL/GenBank/DDBJ whole genome shotgun (WGS) entry which is preliminary data.</text>
</comment>
<reference evidence="1" key="1">
    <citation type="journal article" date="2022" name="Int. J. Mol. Sci.">
        <title>Draft Genome of Tanacetum Coccineum: Genomic Comparison of Closely Related Tanacetum-Family Plants.</title>
        <authorList>
            <person name="Yamashiro T."/>
            <person name="Shiraishi A."/>
            <person name="Nakayama K."/>
            <person name="Satake H."/>
        </authorList>
    </citation>
    <scope>NUCLEOTIDE SEQUENCE</scope>
</reference>
<proteinExistence type="predicted"/>
<evidence type="ECO:0000313" key="1">
    <source>
        <dbReference type="EMBL" id="GJS73031.1"/>
    </source>
</evidence>
<dbReference type="EMBL" id="BQNB010010123">
    <property type="protein sequence ID" value="GJS73031.1"/>
    <property type="molecule type" value="Genomic_DNA"/>
</dbReference>
<accession>A0ABQ4Y5Y2</accession>